<reference evidence="1 2" key="2">
    <citation type="journal article" date="2013" name="Plant Physiol.">
        <title>A Nostoc punctiforme Sugar Transporter Necessary to Establish a Cyanobacterium-Plant Symbiosis.</title>
        <authorList>
            <person name="Ekman M."/>
            <person name="Picossi S."/>
            <person name="Campbell E.L."/>
            <person name="Meeks J.C."/>
            <person name="Flores E."/>
        </authorList>
    </citation>
    <scope>NUCLEOTIDE SEQUENCE [LARGE SCALE GENOMIC DNA]</scope>
    <source>
        <strain evidence="2">ATCC 29133 / PCC 73102</strain>
    </source>
</reference>
<dbReference type="InterPro" id="IPR017601">
    <property type="entry name" value="DGQHR-contain_dom"/>
</dbReference>
<gene>
    <name evidence="1" type="ordered locus">Npun_F4488</name>
</gene>
<organism evidence="1 2">
    <name type="scientific">Nostoc punctiforme (strain ATCC 29133 / PCC 73102)</name>
    <dbReference type="NCBI Taxonomy" id="63737"/>
    <lineage>
        <taxon>Bacteria</taxon>
        <taxon>Bacillati</taxon>
        <taxon>Cyanobacteriota</taxon>
        <taxon>Cyanophyceae</taxon>
        <taxon>Nostocales</taxon>
        <taxon>Nostocaceae</taxon>
        <taxon>Nostoc</taxon>
    </lineage>
</organism>
<dbReference type="HOGENOM" id="CLU_055813_0_0_3"/>
<dbReference type="EnsemblBacteria" id="ACC82855">
    <property type="protein sequence ID" value="ACC82855"/>
    <property type="gene ID" value="Npun_F4488"/>
</dbReference>
<dbReference type="Pfam" id="PF14072">
    <property type="entry name" value="DndB"/>
    <property type="match status" value="1"/>
</dbReference>
<accession>B2IVP2</accession>
<protein>
    <recommendedName>
        <fullName evidence="3">DGQHR domain protein</fullName>
    </recommendedName>
</protein>
<dbReference type="eggNOG" id="ENOG5030U9U">
    <property type="taxonomic scope" value="Bacteria"/>
</dbReference>
<keyword evidence="2" id="KW-1185">Reference proteome</keyword>
<dbReference type="KEGG" id="npu:Npun_F4488"/>
<evidence type="ECO:0008006" key="3">
    <source>
        <dbReference type="Google" id="ProtNLM"/>
    </source>
</evidence>
<proteinExistence type="predicted"/>
<name>B2IVP2_NOSP7</name>
<evidence type="ECO:0000313" key="1">
    <source>
        <dbReference type="EMBL" id="ACC82855.1"/>
    </source>
</evidence>
<dbReference type="STRING" id="63737.Npun_F4488"/>
<evidence type="ECO:0000313" key="2">
    <source>
        <dbReference type="Proteomes" id="UP000001191"/>
    </source>
</evidence>
<dbReference type="OrthoDB" id="9789139at2"/>
<reference evidence="2" key="1">
    <citation type="submission" date="2008-04" db="EMBL/GenBank/DDBJ databases">
        <title>Complete sequence of chromosome of Nostoc punctiforme ATCC 29133.</title>
        <authorList>
            <consortium name="US DOE Joint Genome Institute"/>
            <person name="Copeland A."/>
            <person name="Lucas S."/>
            <person name="Lapidus A."/>
            <person name="Glavina del Rio T."/>
            <person name="Dalin E."/>
            <person name="Tice H."/>
            <person name="Pitluck S."/>
            <person name="Chain P."/>
            <person name="Malfatti S."/>
            <person name="Shin M."/>
            <person name="Vergez L."/>
            <person name="Schmutz J."/>
            <person name="Larimer F."/>
            <person name="Land M."/>
            <person name="Hauser L."/>
            <person name="Kyrpides N."/>
            <person name="Kim E."/>
            <person name="Meeks J.C."/>
            <person name="Elhai J."/>
            <person name="Campbell E.L."/>
            <person name="Thiel T."/>
            <person name="Longmire J."/>
            <person name="Potts M."/>
            <person name="Atlas R."/>
        </authorList>
    </citation>
    <scope>NUCLEOTIDE SEQUENCE [LARGE SCALE GENOMIC DNA]</scope>
    <source>
        <strain evidence="2">ATCC 29133 / PCC 73102</strain>
    </source>
</reference>
<dbReference type="CDD" id="cd16413">
    <property type="entry name" value="DGQHR_domain"/>
    <property type="match status" value="1"/>
</dbReference>
<sequence>MYHTMIGEYAVTNYIQLPAWEINHPGGKFYTFICDTETLLRIAYVSMEERNKTGVQRPLSERRCKEVAKFINSIDAVIANNIILNLPEETEYIPPNTESLTGILKFPDRENSAWVVDGQHRLFGFNYTEKRLNLLCTGFINIGIESQAKIFITINNEQKGINPSVIYDLLPLIKDADFKEKRTHSLVKQLNQDPESPWYNEIKMLGIGKGLVSQAAFARNIEILIDSNGGVLSPYNENLQYAILVNYFNAFKAVFSEEWGSSKYVLTKAVGLSAMCGIFPKVHSLCSKDFTVENIIKQIFNLQKFDFSSANLGKSTNKVAIQKITADLNKMLPEISDTSDIKI</sequence>
<dbReference type="NCBIfam" id="TIGR03187">
    <property type="entry name" value="DGQHR"/>
    <property type="match status" value="1"/>
</dbReference>
<dbReference type="InterPro" id="IPR017642">
    <property type="entry name" value="DNA_S_mod_DndB"/>
</dbReference>
<dbReference type="AlphaFoldDB" id="B2IVP2"/>
<dbReference type="Proteomes" id="UP000001191">
    <property type="component" value="Chromosome"/>
</dbReference>
<dbReference type="EMBL" id="CP001037">
    <property type="protein sequence ID" value="ACC82855.1"/>
    <property type="molecule type" value="Genomic_DNA"/>
</dbReference>